<dbReference type="Gene3D" id="1.20.1250.20">
    <property type="entry name" value="MFS general substrate transporter like domains"/>
    <property type="match status" value="1"/>
</dbReference>
<feature type="transmembrane region" description="Helical" evidence="6">
    <location>
        <begin position="92"/>
        <end position="111"/>
    </location>
</feature>
<feature type="transmembrane region" description="Helical" evidence="6">
    <location>
        <begin position="172"/>
        <end position="195"/>
    </location>
</feature>
<dbReference type="PANTHER" id="PTHR48021">
    <property type="match status" value="1"/>
</dbReference>
<feature type="transmembrane region" description="Helical" evidence="6">
    <location>
        <begin position="65"/>
        <end position="85"/>
    </location>
</feature>
<proteinExistence type="predicted"/>
<dbReference type="InterPro" id="IPR020846">
    <property type="entry name" value="MFS_dom"/>
</dbReference>
<dbReference type="Proteomes" id="UP001516400">
    <property type="component" value="Unassembled WGS sequence"/>
</dbReference>
<keyword evidence="9" id="KW-1185">Reference proteome</keyword>
<evidence type="ECO:0000256" key="5">
    <source>
        <dbReference type="ARBA" id="ARBA00023180"/>
    </source>
</evidence>
<evidence type="ECO:0000256" key="2">
    <source>
        <dbReference type="ARBA" id="ARBA00022692"/>
    </source>
</evidence>
<dbReference type="FunFam" id="1.20.1250.20:FF:000249">
    <property type="entry name" value="facilitated trehalose transporter Tret1"/>
    <property type="match status" value="1"/>
</dbReference>
<dbReference type="PANTHER" id="PTHR48021:SF32">
    <property type="entry name" value="FACILITATED TREHALOSE TRANSPORTER TRET1-2 HOMOLOG-LIKE PROTEIN"/>
    <property type="match status" value="1"/>
</dbReference>
<dbReference type="InterPro" id="IPR005829">
    <property type="entry name" value="Sugar_transporter_CS"/>
</dbReference>
<dbReference type="Pfam" id="PF00083">
    <property type="entry name" value="Sugar_tr"/>
    <property type="match status" value="1"/>
</dbReference>
<dbReference type="PROSITE" id="PS00216">
    <property type="entry name" value="SUGAR_TRANSPORT_1"/>
    <property type="match status" value="1"/>
</dbReference>
<dbReference type="GO" id="GO:0016020">
    <property type="term" value="C:membrane"/>
    <property type="evidence" value="ECO:0007669"/>
    <property type="project" value="UniProtKB-SubCell"/>
</dbReference>
<sequence>MFLLEKLRKQLEKFWEYGSGRMVMAAVCAHSVSISIGMCQGYSAILIPQLISSTEYRINMEQSSWLAGLGAMTNPFGSIASGILAEYMGRKMAIQMTTIPFFIGWLCIGLANEIKWIYLGRLITGIAAGMASASYTYVSEISDPENRGILQALGPICASFGILLTYTSGYFFYWKITALISLFFCIFTFISMSFLPESPAYLVKEKDSKKIFQAYLYFRRNNSKAQEEVEKHISKDNNLHKSEQSWREVFCSTETVKPFLILVTLFLLQETTGIYTILFYTVNFFKETNLAIDDFLASIIVGVIRFLMSLVTALLINKFTRRALCITSGFGMACTILPLALYVKYFEIFPNNKRFFPYLPLISIILNVFFSMIGMLPIPYILVGEYFPFGPDPLCQA</sequence>
<evidence type="ECO:0000259" key="7">
    <source>
        <dbReference type="PROSITE" id="PS50850"/>
    </source>
</evidence>
<organism evidence="8 9">
    <name type="scientific">Cryptolaemus montrouzieri</name>
    <dbReference type="NCBI Taxonomy" id="559131"/>
    <lineage>
        <taxon>Eukaryota</taxon>
        <taxon>Metazoa</taxon>
        <taxon>Ecdysozoa</taxon>
        <taxon>Arthropoda</taxon>
        <taxon>Hexapoda</taxon>
        <taxon>Insecta</taxon>
        <taxon>Pterygota</taxon>
        <taxon>Neoptera</taxon>
        <taxon>Endopterygota</taxon>
        <taxon>Coleoptera</taxon>
        <taxon>Polyphaga</taxon>
        <taxon>Cucujiformia</taxon>
        <taxon>Coccinelloidea</taxon>
        <taxon>Coccinellidae</taxon>
        <taxon>Scymninae</taxon>
        <taxon>Scymnini</taxon>
        <taxon>Cryptolaemus</taxon>
    </lineage>
</organism>
<feature type="transmembrane region" description="Helical" evidence="6">
    <location>
        <begin position="295"/>
        <end position="316"/>
    </location>
</feature>
<feature type="transmembrane region" description="Helical" evidence="6">
    <location>
        <begin position="355"/>
        <end position="376"/>
    </location>
</feature>
<accession>A0ABD2MVU8</accession>
<keyword evidence="5" id="KW-0325">Glycoprotein</keyword>
<dbReference type="InterPro" id="IPR003663">
    <property type="entry name" value="Sugar/inositol_transpt"/>
</dbReference>
<name>A0ABD2MVU8_9CUCU</name>
<feature type="transmembrane region" description="Helical" evidence="6">
    <location>
        <begin position="259"/>
        <end position="283"/>
    </location>
</feature>
<feature type="transmembrane region" description="Helical" evidence="6">
    <location>
        <begin position="149"/>
        <end position="166"/>
    </location>
</feature>
<evidence type="ECO:0000256" key="6">
    <source>
        <dbReference type="SAM" id="Phobius"/>
    </source>
</evidence>
<evidence type="ECO:0000256" key="1">
    <source>
        <dbReference type="ARBA" id="ARBA00004141"/>
    </source>
</evidence>
<keyword evidence="4 6" id="KW-0472">Membrane</keyword>
<evidence type="ECO:0000256" key="4">
    <source>
        <dbReference type="ARBA" id="ARBA00023136"/>
    </source>
</evidence>
<feature type="transmembrane region" description="Helical" evidence="6">
    <location>
        <begin position="117"/>
        <end position="137"/>
    </location>
</feature>
<dbReference type="PROSITE" id="PS50850">
    <property type="entry name" value="MFS"/>
    <property type="match status" value="1"/>
</dbReference>
<feature type="domain" description="Major facilitator superfamily (MFS) profile" evidence="7">
    <location>
        <begin position="21"/>
        <end position="397"/>
    </location>
</feature>
<dbReference type="SUPFAM" id="SSF103473">
    <property type="entry name" value="MFS general substrate transporter"/>
    <property type="match status" value="1"/>
</dbReference>
<dbReference type="InterPro" id="IPR050549">
    <property type="entry name" value="MFS_Trehalose_Transporter"/>
</dbReference>
<evidence type="ECO:0000313" key="9">
    <source>
        <dbReference type="Proteomes" id="UP001516400"/>
    </source>
</evidence>
<dbReference type="PRINTS" id="PR00171">
    <property type="entry name" value="SUGRTRNSPORT"/>
</dbReference>
<gene>
    <name evidence="8" type="ORF">HHI36_020992</name>
</gene>
<evidence type="ECO:0000256" key="3">
    <source>
        <dbReference type="ARBA" id="ARBA00022989"/>
    </source>
</evidence>
<dbReference type="AlphaFoldDB" id="A0ABD2MVU8"/>
<evidence type="ECO:0000313" key="8">
    <source>
        <dbReference type="EMBL" id="KAL3270437.1"/>
    </source>
</evidence>
<dbReference type="InterPro" id="IPR036259">
    <property type="entry name" value="MFS_trans_sf"/>
</dbReference>
<keyword evidence="3 6" id="KW-1133">Transmembrane helix</keyword>
<comment type="subcellular location">
    <subcellularLocation>
        <location evidence="1">Membrane</location>
        <topology evidence="1">Multi-pass membrane protein</topology>
    </subcellularLocation>
</comment>
<dbReference type="InterPro" id="IPR005828">
    <property type="entry name" value="MFS_sugar_transport-like"/>
</dbReference>
<keyword evidence="2 6" id="KW-0812">Transmembrane</keyword>
<dbReference type="EMBL" id="JABFTP020000042">
    <property type="protein sequence ID" value="KAL3270437.1"/>
    <property type="molecule type" value="Genomic_DNA"/>
</dbReference>
<reference evidence="8 9" key="1">
    <citation type="journal article" date="2021" name="BMC Biol.">
        <title>Horizontally acquired antibacterial genes associated with adaptive radiation of ladybird beetles.</title>
        <authorList>
            <person name="Li H.S."/>
            <person name="Tang X.F."/>
            <person name="Huang Y.H."/>
            <person name="Xu Z.Y."/>
            <person name="Chen M.L."/>
            <person name="Du X.Y."/>
            <person name="Qiu B.Y."/>
            <person name="Chen P.T."/>
            <person name="Zhang W."/>
            <person name="Slipinski A."/>
            <person name="Escalona H.E."/>
            <person name="Waterhouse R.M."/>
            <person name="Zwick A."/>
            <person name="Pang H."/>
        </authorList>
    </citation>
    <scope>NUCLEOTIDE SEQUENCE [LARGE SCALE GENOMIC DNA]</scope>
    <source>
        <strain evidence="8">SYSU2018</strain>
    </source>
</reference>
<comment type="caution">
    <text evidence="8">The sequence shown here is derived from an EMBL/GenBank/DDBJ whole genome shotgun (WGS) entry which is preliminary data.</text>
</comment>
<protein>
    <recommendedName>
        <fullName evidence="7">Major facilitator superfamily (MFS) profile domain-containing protein</fullName>
    </recommendedName>
</protein>
<feature type="transmembrane region" description="Helical" evidence="6">
    <location>
        <begin position="323"/>
        <end position="343"/>
    </location>
</feature>